<evidence type="ECO:0000256" key="1">
    <source>
        <dbReference type="SAM" id="SignalP"/>
    </source>
</evidence>
<feature type="domain" description="Secretion system C-terminal sorting" evidence="2">
    <location>
        <begin position="713"/>
        <end position="785"/>
    </location>
</feature>
<evidence type="ECO:0000259" key="2">
    <source>
        <dbReference type="Pfam" id="PF18962"/>
    </source>
</evidence>
<dbReference type="InterPro" id="IPR026444">
    <property type="entry name" value="Secre_tail"/>
</dbReference>
<organism evidence="3 4">
    <name type="scientific">Spirosoma profusum</name>
    <dbReference type="NCBI Taxonomy" id="2771354"/>
    <lineage>
        <taxon>Bacteria</taxon>
        <taxon>Pseudomonadati</taxon>
        <taxon>Bacteroidota</taxon>
        <taxon>Cytophagia</taxon>
        <taxon>Cytophagales</taxon>
        <taxon>Cytophagaceae</taxon>
        <taxon>Spirosoma</taxon>
    </lineage>
</organism>
<accession>A0A926Y527</accession>
<dbReference type="Proteomes" id="UP000598820">
    <property type="component" value="Unassembled WGS sequence"/>
</dbReference>
<dbReference type="Pfam" id="PF13573">
    <property type="entry name" value="SprB"/>
    <property type="match status" value="4"/>
</dbReference>
<protein>
    <submittedName>
        <fullName evidence="3">T9SS type A sorting domain-containing protein</fullName>
    </submittedName>
</protein>
<dbReference type="InterPro" id="IPR025667">
    <property type="entry name" value="SprB_repeat"/>
</dbReference>
<name>A0A926Y527_9BACT</name>
<sequence length="789" mass="81448">MDVRLHSVIWFFRHVLVCIVATISVTSVAWATDAADPQAPTALGITVGASPVCPGTTVALTATECPTNGALRWSTGQTTTAINVAPTQTTVYSLSCLVSVTTVETRTVTVPVSSTGSSSTATSSTAVSTSVVTTTNVTTNTTTAQATVQVHPGIVLNSSITNVSCNNAKDGNVLFTPSGGSGGYQFQFNNMPLQASNQYGNLIAGTYPVTVRDSRGCTLQSTVQVTQPPALALSLTVVGTKCTGGSDGGIIAVASGGNGGYRYFLNGGTLQLTGTFVDLKANATYSLGVSDRNGCVFFQDVKVGAPNAIEVKLTPQLTRCTGTTDGSVSVVVTGGTAPYQYQLGGGAFQTGAQFTGLSAKAYDVTIRDANGCLTTQPFTIGQPSPLQLTATSKQVNCFGPTSGTIAVTPSGGTGAVTYQLTSTKVSQTSNVFTGVGVGDYTVVGTDANGCTSLVSVTVTQAEVLKVQATPVPATCCVCPTGAVNLISSGGSGILRQFQVAGQPYQVGSQIGGLRPNSYLLRVIDEAGCTDSVRAVVTDGQALTLSVASVKDIVCKGNTDGEATVQIAGGKKPFTYYWTTERKDTLKTYTPSQASLSEGTYTVSVVDSNRCTTSTAFVNVKALFLVPTKPVLAQSGGTLNVVEPPAGIQWYVRNGTDPGTAVPNATSSTLTPFASGSYYVIVTNTGGCASPPSDVITFVLTAPEPDAGLSVRVVPNPIVDRLRLEIEQVERSAVQVQLLDATGRTIRAYEIPAFTGKKQAEWPMSGITTGTYLLKVNADSRQSVLRVLVQ</sequence>
<feature type="chain" id="PRO_5037164902" evidence="1">
    <location>
        <begin position="32"/>
        <end position="789"/>
    </location>
</feature>
<evidence type="ECO:0000313" key="4">
    <source>
        <dbReference type="Proteomes" id="UP000598820"/>
    </source>
</evidence>
<reference evidence="3" key="1">
    <citation type="submission" date="2020-09" db="EMBL/GenBank/DDBJ databases">
        <authorList>
            <person name="Kim M.K."/>
        </authorList>
    </citation>
    <scope>NUCLEOTIDE SEQUENCE</scope>
    <source>
        <strain evidence="3">BT702</strain>
    </source>
</reference>
<dbReference type="EMBL" id="JACWZY010000028">
    <property type="protein sequence ID" value="MBD2704090.1"/>
    <property type="molecule type" value="Genomic_DNA"/>
</dbReference>
<proteinExistence type="predicted"/>
<feature type="signal peptide" evidence="1">
    <location>
        <begin position="1"/>
        <end position="31"/>
    </location>
</feature>
<keyword evidence="4" id="KW-1185">Reference proteome</keyword>
<gene>
    <name evidence="3" type="ORF">IC229_25820</name>
</gene>
<dbReference type="AlphaFoldDB" id="A0A926Y527"/>
<keyword evidence="1" id="KW-0732">Signal</keyword>
<dbReference type="Pfam" id="PF18962">
    <property type="entry name" value="Por_Secre_tail"/>
    <property type="match status" value="1"/>
</dbReference>
<evidence type="ECO:0000313" key="3">
    <source>
        <dbReference type="EMBL" id="MBD2704090.1"/>
    </source>
</evidence>
<dbReference type="NCBIfam" id="TIGR04183">
    <property type="entry name" value="Por_Secre_tail"/>
    <property type="match status" value="1"/>
</dbReference>
<comment type="caution">
    <text evidence="3">The sequence shown here is derived from an EMBL/GenBank/DDBJ whole genome shotgun (WGS) entry which is preliminary data.</text>
</comment>